<dbReference type="Proteomes" id="UP001165653">
    <property type="component" value="Unassembled WGS sequence"/>
</dbReference>
<dbReference type="EMBL" id="JAPDDR010000005">
    <property type="protein sequence ID" value="MCW1914071.1"/>
    <property type="molecule type" value="Genomic_DNA"/>
</dbReference>
<dbReference type="PROSITE" id="PS51257">
    <property type="entry name" value="PROKAR_LIPOPROTEIN"/>
    <property type="match status" value="1"/>
</dbReference>
<organism evidence="2 3">
    <name type="scientific">Luteolibacter rhizosphaerae</name>
    <dbReference type="NCBI Taxonomy" id="2989719"/>
    <lineage>
        <taxon>Bacteria</taxon>
        <taxon>Pseudomonadati</taxon>
        <taxon>Verrucomicrobiota</taxon>
        <taxon>Verrucomicrobiia</taxon>
        <taxon>Verrucomicrobiales</taxon>
        <taxon>Verrucomicrobiaceae</taxon>
        <taxon>Luteolibacter</taxon>
    </lineage>
</organism>
<proteinExistence type="predicted"/>
<keyword evidence="3" id="KW-1185">Reference proteome</keyword>
<accession>A0ABT3G3J7</accession>
<gene>
    <name evidence="2" type="ORF">OJ996_10825</name>
</gene>
<evidence type="ECO:0000313" key="3">
    <source>
        <dbReference type="Proteomes" id="UP001165653"/>
    </source>
</evidence>
<feature type="region of interest" description="Disordered" evidence="1">
    <location>
        <begin position="265"/>
        <end position="314"/>
    </location>
</feature>
<evidence type="ECO:0000313" key="2">
    <source>
        <dbReference type="EMBL" id="MCW1914071.1"/>
    </source>
</evidence>
<comment type="caution">
    <text evidence="2">The sequence shown here is derived from an EMBL/GenBank/DDBJ whole genome shotgun (WGS) entry which is preliminary data.</text>
</comment>
<reference evidence="2" key="1">
    <citation type="submission" date="2022-10" db="EMBL/GenBank/DDBJ databases">
        <title>Luteolibacter sp. GHJ8, whole genome shotgun sequencing project.</title>
        <authorList>
            <person name="Zhao G."/>
            <person name="Shen L."/>
        </authorList>
    </citation>
    <scope>NUCLEOTIDE SEQUENCE</scope>
    <source>
        <strain evidence="2">GHJ8</strain>
    </source>
</reference>
<evidence type="ECO:0000256" key="1">
    <source>
        <dbReference type="SAM" id="MobiDB-lite"/>
    </source>
</evidence>
<protein>
    <submittedName>
        <fullName evidence="2">Uncharacterized protein</fullName>
    </submittedName>
</protein>
<dbReference type="RefSeq" id="WP_264513576.1">
    <property type="nucleotide sequence ID" value="NZ_JAPDDR010000005.1"/>
</dbReference>
<name>A0ABT3G3J7_9BACT</name>
<sequence>MNAKILSLTSFAASCLITAGTWCLLWPQRQIEAPAQEPVESARPAPDAKRIAAIIVEINTATSNQASLHATEQLADLPIEAFPAAFDSVPLFEGRELTRAGKMLLIQWASMDGAAAAQWSWMQLRGEGLWSYAFKEIAASWAWHDPAGLCAWTLEQMKGYKPGSDSLSLEEALRTGAPKLESGDIDKATRALVKEEPGLAYNLMVAKGSQWSHDNLAMNIDSPEGIREALLAFQKVEIKKNDDGDLVRQLLKRWQKLDPDDFARSPHAGLLEEAPDSEPPHQVITADGWKDLPPGERSSGAKPPPCKPDLMQDCPEKRSCNRWVEFLSASSTTTN</sequence>